<dbReference type="InterPro" id="IPR007138">
    <property type="entry name" value="ABM_dom"/>
</dbReference>
<dbReference type="RefSeq" id="XP_045955824.1">
    <property type="nucleotide sequence ID" value="XM_046107608.1"/>
</dbReference>
<dbReference type="SUPFAM" id="SSF54909">
    <property type="entry name" value="Dimeric alpha+beta barrel"/>
    <property type="match status" value="1"/>
</dbReference>
<gene>
    <name evidence="2" type="ORF">BKA67DRAFT_660345</name>
</gene>
<accession>A0A9P8UG59</accession>
<dbReference type="PROSITE" id="PS51725">
    <property type="entry name" value="ABM"/>
    <property type="match status" value="1"/>
</dbReference>
<dbReference type="Proteomes" id="UP000758603">
    <property type="component" value="Unassembled WGS sequence"/>
</dbReference>
<keyword evidence="2" id="KW-0503">Monooxygenase</keyword>
<evidence type="ECO:0000259" key="1">
    <source>
        <dbReference type="PROSITE" id="PS51725"/>
    </source>
</evidence>
<keyword evidence="2" id="KW-0560">Oxidoreductase</keyword>
<evidence type="ECO:0000313" key="3">
    <source>
        <dbReference type="Proteomes" id="UP000758603"/>
    </source>
</evidence>
<dbReference type="GO" id="GO:0004497">
    <property type="term" value="F:monooxygenase activity"/>
    <property type="evidence" value="ECO:0007669"/>
    <property type="project" value="UniProtKB-KW"/>
</dbReference>
<keyword evidence="3" id="KW-1185">Reference proteome</keyword>
<dbReference type="Pfam" id="PF03992">
    <property type="entry name" value="ABM"/>
    <property type="match status" value="1"/>
</dbReference>
<name>A0A9P8UG59_9PEZI</name>
<comment type="caution">
    <text evidence="2">The sequence shown here is derived from an EMBL/GenBank/DDBJ whole genome shotgun (WGS) entry which is preliminary data.</text>
</comment>
<dbReference type="AlphaFoldDB" id="A0A9P8UG59"/>
<sequence length="132" mass="14477">MAPVSLAPTVSHQQLDPRVTFAEQLAQSPPVGPIVLMNVISIPDGADYDSFLDTWRQSGDILKKQPGYISTQLHRSLDGHFLVNYAVWETNEDLKKGLELAEFKDILATLPDGTVFKPTVMRKIAVAGNCVA</sequence>
<dbReference type="GeneID" id="70136499"/>
<dbReference type="Gene3D" id="3.30.70.100">
    <property type="match status" value="1"/>
</dbReference>
<protein>
    <submittedName>
        <fullName evidence="2">Antibiotic biosynthesis monooxygenase</fullName>
    </submittedName>
</protein>
<feature type="domain" description="ABM" evidence="1">
    <location>
        <begin position="34"/>
        <end position="124"/>
    </location>
</feature>
<reference evidence="2" key="1">
    <citation type="journal article" date="2021" name="Nat. Commun.">
        <title>Genetic determinants of endophytism in the Arabidopsis root mycobiome.</title>
        <authorList>
            <person name="Mesny F."/>
            <person name="Miyauchi S."/>
            <person name="Thiergart T."/>
            <person name="Pickel B."/>
            <person name="Atanasova L."/>
            <person name="Karlsson M."/>
            <person name="Huettel B."/>
            <person name="Barry K.W."/>
            <person name="Haridas S."/>
            <person name="Chen C."/>
            <person name="Bauer D."/>
            <person name="Andreopoulos W."/>
            <person name="Pangilinan J."/>
            <person name="LaButti K."/>
            <person name="Riley R."/>
            <person name="Lipzen A."/>
            <person name="Clum A."/>
            <person name="Drula E."/>
            <person name="Henrissat B."/>
            <person name="Kohler A."/>
            <person name="Grigoriev I.V."/>
            <person name="Martin F.M."/>
            <person name="Hacquard S."/>
        </authorList>
    </citation>
    <scope>NUCLEOTIDE SEQUENCE</scope>
    <source>
        <strain evidence="2">MPI-SDFR-AT-0073</strain>
    </source>
</reference>
<dbReference type="EMBL" id="JAGPXC010000006">
    <property type="protein sequence ID" value="KAH6651546.1"/>
    <property type="molecule type" value="Genomic_DNA"/>
</dbReference>
<organism evidence="2 3">
    <name type="scientific">Truncatella angustata</name>
    <dbReference type="NCBI Taxonomy" id="152316"/>
    <lineage>
        <taxon>Eukaryota</taxon>
        <taxon>Fungi</taxon>
        <taxon>Dikarya</taxon>
        <taxon>Ascomycota</taxon>
        <taxon>Pezizomycotina</taxon>
        <taxon>Sordariomycetes</taxon>
        <taxon>Xylariomycetidae</taxon>
        <taxon>Amphisphaeriales</taxon>
        <taxon>Sporocadaceae</taxon>
        <taxon>Truncatella</taxon>
    </lineage>
</organism>
<proteinExistence type="predicted"/>
<dbReference type="InterPro" id="IPR011008">
    <property type="entry name" value="Dimeric_a/b-barrel"/>
</dbReference>
<dbReference type="OrthoDB" id="5178849at2759"/>
<evidence type="ECO:0000313" key="2">
    <source>
        <dbReference type="EMBL" id="KAH6651546.1"/>
    </source>
</evidence>